<name>G3HBL2_CRIGR</name>
<dbReference type="InParanoid" id="G3HBL2"/>
<evidence type="ECO:0008006" key="5">
    <source>
        <dbReference type="Google" id="ProtNLM"/>
    </source>
</evidence>
<evidence type="ECO:0000313" key="3">
    <source>
        <dbReference type="EMBL" id="EGW11013.1"/>
    </source>
</evidence>
<sequence>MACPCMCLRWLFPSLTHFLTPLPPNTCYNPYVTFCIRLSPRDDRLTTNNSPSAVARTSTHPHPDKPEFSRNATPLWVSYLQKADKRPTTTLGRVSRFWYALHIITTPQMSDIWGTVGGT</sequence>
<evidence type="ECO:0000256" key="1">
    <source>
        <dbReference type="SAM" id="MobiDB-lite"/>
    </source>
</evidence>
<accession>G3HBL2</accession>
<feature type="region of interest" description="Disordered" evidence="1">
    <location>
        <begin position="44"/>
        <end position="70"/>
    </location>
</feature>
<dbReference type="AlphaFoldDB" id="G3HBL2"/>
<keyword evidence="2" id="KW-0732">Signal</keyword>
<organism evidence="3 4">
    <name type="scientific">Cricetulus griseus</name>
    <name type="common">Chinese hamster</name>
    <name type="synonym">Cricetulus barabensis griseus</name>
    <dbReference type="NCBI Taxonomy" id="10029"/>
    <lineage>
        <taxon>Eukaryota</taxon>
        <taxon>Metazoa</taxon>
        <taxon>Chordata</taxon>
        <taxon>Craniata</taxon>
        <taxon>Vertebrata</taxon>
        <taxon>Euteleostomi</taxon>
        <taxon>Mammalia</taxon>
        <taxon>Eutheria</taxon>
        <taxon>Euarchontoglires</taxon>
        <taxon>Glires</taxon>
        <taxon>Rodentia</taxon>
        <taxon>Myomorpha</taxon>
        <taxon>Muroidea</taxon>
        <taxon>Cricetidae</taxon>
        <taxon>Cricetinae</taxon>
        <taxon>Cricetulus</taxon>
    </lineage>
</organism>
<evidence type="ECO:0000313" key="4">
    <source>
        <dbReference type="Proteomes" id="UP000001075"/>
    </source>
</evidence>
<feature type="compositionally biased region" description="Polar residues" evidence="1">
    <location>
        <begin position="46"/>
        <end position="60"/>
    </location>
</feature>
<proteinExistence type="predicted"/>
<dbReference type="Proteomes" id="UP000001075">
    <property type="component" value="Unassembled WGS sequence"/>
</dbReference>
<reference evidence="4" key="1">
    <citation type="journal article" date="2011" name="Nat. Biotechnol.">
        <title>The genomic sequence of the Chinese hamster ovary (CHO)-K1 cell line.</title>
        <authorList>
            <person name="Xu X."/>
            <person name="Nagarajan H."/>
            <person name="Lewis N.E."/>
            <person name="Pan S."/>
            <person name="Cai Z."/>
            <person name="Liu X."/>
            <person name="Chen W."/>
            <person name="Xie M."/>
            <person name="Wang W."/>
            <person name="Hammond S."/>
            <person name="Andersen M.R."/>
            <person name="Neff N."/>
            <person name="Passarelli B."/>
            <person name="Koh W."/>
            <person name="Fan H.C."/>
            <person name="Wang J."/>
            <person name="Gui Y."/>
            <person name="Lee K.H."/>
            <person name="Betenbaugh M.J."/>
            <person name="Quake S.R."/>
            <person name="Famili I."/>
            <person name="Palsson B.O."/>
            <person name="Wang J."/>
        </authorList>
    </citation>
    <scope>NUCLEOTIDE SEQUENCE [LARGE SCALE GENOMIC DNA]</scope>
    <source>
        <strain evidence="4">CHO K1 cell line</strain>
    </source>
</reference>
<gene>
    <name evidence="3" type="ORF">I79_007846</name>
</gene>
<feature type="signal peptide" evidence="2">
    <location>
        <begin position="1"/>
        <end position="21"/>
    </location>
</feature>
<feature type="chain" id="PRO_5003444213" description="Secreted protein" evidence="2">
    <location>
        <begin position="22"/>
        <end position="119"/>
    </location>
</feature>
<evidence type="ECO:0000256" key="2">
    <source>
        <dbReference type="SAM" id="SignalP"/>
    </source>
</evidence>
<protein>
    <recommendedName>
        <fullName evidence="5">Secreted protein</fullName>
    </recommendedName>
</protein>
<dbReference type="EMBL" id="JH000271">
    <property type="protein sequence ID" value="EGW11013.1"/>
    <property type="molecule type" value="Genomic_DNA"/>
</dbReference>